<feature type="transmembrane region" description="Helical" evidence="1">
    <location>
        <begin position="49"/>
        <end position="66"/>
    </location>
</feature>
<keyword evidence="1" id="KW-0812">Transmembrane</keyword>
<reference evidence="2 3" key="1">
    <citation type="journal article" date="2010" name="DNA Res.">
        <title>Genome sequence of Kitasatospora setae NBRC 14216T: an evolutionary snapshot of the family Streptomycetaceae.</title>
        <authorList>
            <person name="Ichikawa N."/>
            <person name="Oguchi A."/>
            <person name="Ikeda H."/>
            <person name="Ishikawa J."/>
            <person name="Kitani S."/>
            <person name="Watanabe Y."/>
            <person name="Nakamura S."/>
            <person name="Katano Y."/>
            <person name="Kishi E."/>
            <person name="Sasagawa M."/>
            <person name="Ankai A."/>
            <person name="Fukui S."/>
            <person name="Hashimoto Y."/>
            <person name="Kamata S."/>
            <person name="Otoguro M."/>
            <person name="Tanikawa S."/>
            <person name="Nihira T."/>
            <person name="Horinouchi S."/>
            <person name="Ohnishi Y."/>
            <person name="Hayakawa M."/>
            <person name="Kuzuyama T."/>
            <person name="Arisawa A."/>
            <person name="Nomoto F."/>
            <person name="Miura H."/>
            <person name="Takahashi Y."/>
            <person name="Fujita N."/>
        </authorList>
    </citation>
    <scope>NUCLEOTIDE SEQUENCE [LARGE SCALE GENOMIC DNA]</scope>
    <source>
        <strain evidence="3">ATCC 33774 / DSM 43861 / JCM 3304 / KCC A-0304 / NBRC 14216 / KM-6054</strain>
    </source>
</reference>
<dbReference type="RefSeq" id="WP_014139752.1">
    <property type="nucleotide sequence ID" value="NC_016109.1"/>
</dbReference>
<dbReference type="HOGENOM" id="CLU_2356008_0_0_11"/>
<sequence length="96" mass="9669">MRIDTAGPAPRAALAGAALGVLATLEAGTAVVAEHGCATPYCLPDVELLIILTALPVFVLLGWALLHRAGVERGLRTAFGAGALATPLLLSVALSK</sequence>
<organism evidence="2 3">
    <name type="scientific">Kitasatospora setae (strain ATCC 33774 / DSM 43861 / JCM 3304 / KCC A-0304 / NBRC 14216 / KM-6054)</name>
    <name type="common">Streptomyces setae</name>
    <dbReference type="NCBI Taxonomy" id="452652"/>
    <lineage>
        <taxon>Bacteria</taxon>
        <taxon>Bacillati</taxon>
        <taxon>Actinomycetota</taxon>
        <taxon>Actinomycetes</taxon>
        <taxon>Kitasatosporales</taxon>
        <taxon>Streptomycetaceae</taxon>
        <taxon>Kitasatospora</taxon>
    </lineage>
</organism>
<dbReference type="PATRIC" id="fig|452652.3.peg.6719"/>
<feature type="transmembrane region" description="Helical" evidence="1">
    <location>
        <begin position="78"/>
        <end position="95"/>
    </location>
</feature>
<dbReference type="KEGG" id="ksk:KSE_66980"/>
<dbReference type="STRING" id="452652.KSE_66980"/>
<keyword evidence="3" id="KW-1185">Reference proteome</keyword>
<proteinExistence type="predicted"/>
<keyword evidence="1" id="KW-0472">Membrane</keyword>
<evidence type="ECO:0000313" key="3">
    <source>
        <dbReference type="Proteomes" id="UP000007076"/>
    </source>
</evidence>
<accession>E4N2S2</accession>
<dbReference type="Proteomes" id="UP000007076">
    <property type="component" value="Chromosome"/>
</dbReference>
<keyword evidence="1" id="KW-1133">Transmembrane helix</keyword>
<gene>
    <name evidence="2" type="ordered locus">KSE_66980</name>
</gene>
<evidence type="ECO:0000256" key="1">
    <source>
        <dbReference type="SAM" id="Phobius"/>
    </source>
</evidence>
<dbReference type="EMBL" id="AP010968">
    <property type="protein sequence ID" value="BAJ32456.1"/>
    <property type="molecule type" value="Genomic_DNA"/>
</dbReference>
<evidence type="ECO:0000313" key="2">
    <source>
        <dbReference type="EMBL" id="BAJ32456.1"/>
    </source>
</evidence>
<protein>
    <submittedName>
        <fullName evidence="2">Uncharacterized protein</fullName>
    </submittedName>
</protein>
<name>E4N2S2_KITSK</name>
<dbReference type="AlphaFoldDB" id="E4N2S2"/>